<dbReference type="SUPFAM" id="SSF56601">
    <property type="entry name" value="beta-lactamase/transpeptidase-like"/>
    <property type="match status" value="1"/>
</dbReference>
<evidence type="ECO:0000256" key="5">
    <source>
        <dbReference type="SAM" id="Phobius"/>
    </source>
</evidence>
<dbReference type="Pfam" id="PF00144">
    <property type="entry name" value="Beta-lactamase"/>
    <property type="match status" value="1"/>
</dbReference>
<proteinExistence type="predicted"/>
<feature type="transmembrane region" description="Helical" evidence="5">
    <location>
        <begin position="126"/>
        <end position="146"/>
    </location>
</feature>
<dbReference type="GO" id="GO:0016787">
    <property type="term" value="F:hydrolase activity"/>
    <property type="evidence" value="ECO:0007669"/>
    <property type="project" value="UniProtKB-KW"/>
</dbReference>
<dbReference type="PANTHER" id="PTHR46825">
    <property type="entry name" value="D-ALANYL-D-ALANINE-CARBOXYPEPTIDASE/ENDOPEPTIDASE AMPH"/>
    <property type="match status" value="1"/>
</dbReference>
<protein>
    <submittedName>
        <fullName evidence="7">Serine hydrolase</fullName>
    </submittedName>
</protein>
<evidence type="ECO:0000256" key="3">
    <source>
        <dbReference type="ARBA" id="ARBA00022989"/>
    </source>
</evidence>
<dbReference type="RefSeq" id="WP_266055408.1">
    <property type="nucleotide sequence ID" value="NZ_JAPFQN010000003.1"/>
</dbReference>
<feature type="transmembrane region" description="Helical" evidence="5">
    <location>
        <begin position="152"/>
        <end position="176"/>
    </location>
</feature>
<evidence type="ECO:0000313" key="7">
    <source>
        <dbReference type="EMBL" id="MCX2743038.1"/>
    </source>
</evidence>
<sequence>MTNSLSKNLIYQRKLKGLTQKELSDRTNITVRTIQRIEKGETEPHLQTVKLLAVAMDIDVDELLPLNNPREEDIQKKWLLLLHATPFLGSMIPLFNIIAPVFIWIHKREDNKIYDIHGRKVLNFQLTMTIIFLIALSGMMFIGHIFMQGTPLMIFLFFGVLIYTFVVMSVNIYLVIKKSKCYYPLSIPFLKVSSKPSNRMVTIVLLITTFIFSIPVKAQSVSRLDESQIETDSLDQKISQLMTNAKVTGMAITIFNNGKPVYCKTHGYSNKKENLILSDSSNIYGASLSKAVFSVVVMRLVEEGVIDLDTPLERYLDKKIYEYTPQTRWHDDYSSLKNDTLYHKITARMCLAHTSGFPNWRFFLPDKKLKVIQEPGSGYLYSGEGMVYLQVVLEKLTGKGYEDLAQEIVFKPLEMTRSSYEFKPSFEGNMAYGHNEEEAPYQKDKDNEPRAPSTLETTLEDYTKFMTAVFQRKLISENSWKEIFNPQVRIKSLKQFGPLSKQTGPFNDDIKLSYGLGWGIFFTPYGKAAFKEGNGSGFQHHSVIFPETGKGILIMTNSVNGNSIFRELLEVTLKDTFTPWEWENYIPFDKKF</sequence>
<dbReference type="Pfam" id="PF09685">
    <property type="entry name" value="MamF_MmsF"/>
    <property type="match status" value="1"/>
</dbReference>
<accession>A0ABT3RNW3</accession>
<dbReference type="Gene3D" id="1.10.260.40">
    <property type="entry name" value="lambda repressor-like DNA-binding domains"/>
    <property type="match status" value="1"/>
</dbReference>
<dbReference type="InterPro" id="IPR001387">
    <property type="entry name" value="Cro/C1-type_HTH"/>
</dbReference>
<keyword evidence="7" id="KW-0378">Hydrolase</keyword>
<keyword evidence="8" id="KW-1185">Reference proteome</keyword>
<keyword evidence="3 5" id="KW-1133">Transmembrane helix</keyword>
<dbReference type="PANTHER" id="PTHR46825:SF9">
    <property type="entry name" value="BETA-LACTAMASE-RELATED DOMAIN-CONTAINING PROTEIN"/>
    <property type="match status" value="1"/>
</dbReference>
<keyword evidence="4 5" id="KW-0472">Membrane</keyword>
<dbReference type="Gene3D" id="3.40.710.10">
    <property type="entry name" value="DD-peptidase/beta-lactamase superfamily"/>
    <property type="match status" value="1"/>
</dbReference>
<dbReference type="PROSITE" id="PS50943">
    <property type="entry name" value="HTH_CROC1"/>
    <property type="match status" value="1"/>
</dbReference>
<evidence type="ECO:0000259" key="6">
    <source>
        <dbReference type="PROSITE" id="PS50943"/>
    </source>
</evidence>
<comment type="caution">
    <text evidence="7">The sequence shown here is derived from an EMBL/GenBank/DDBJ whole genome shotgun (WGS) entry which is preliminary data.</text>
</comment>
<name>A0ABT3RNW3_9BACT</name>
<dbReference type="InterPro" id="IPR010982">
    <property type="entry name" value="Lambda_DNA-bd_dom_sf"/>
</dbReference>
<reference evidence="7 8" key="1">
    <citation type="submission" date="2022-11" db="EMBL/GenBank/DDBJ databases">
        <title>The characterization of three novel Bacteroidetes species and genomic analysis of their roles in tidal elemental geochemical cycles.</title>
        <authorList>
            <person name="Ma K."/>
        </authorList>
    </citation>
    <scope>NUCLEOTIDE SEQUENCE [LARGE SCALE GENOMIC DNA]</scope>
    <source>
        <strain evidence="7 8">M17</strain>
    </source>
</reference>
<dbReference type="InterPro" id="IPR050491">
    <property type="entry name" value="AmpC-like"/>
</dbReference>
<evidence type="ECO:0000256" key="4">
    <source>
        <dbReference type="ARBA" id="ARBA00023136"/>
    </source>
</evidence>
<dbReference type="SMART" id="SM00530">
    <property type="entry name" value="HTH_XRE"/>
    <property type="match status" value="1"/>
</dbReference>
<dbReference type="InterPro" id="IPR012338">
    <property type="entry name" value="Beta-lactam/transpept-like"/>
</dbReference>
<organism evidence="7 8">
    <name type="scientific">Mangrovivirga halotolerans</name>
    <dbReference type="NCBI Taxonomy" id="2993936"/>
    <lineage>
        <taxon>Bacteria</taxon>
        <taxon>Pseudomonadati</taxon>
        <taxon>Bacteroidota</taxon>
        <taxon>Cytophagia</taxon>
        <taxon>Cytophagales</taxon>
        <taxon>Mangrovivirgaceae</taxon>
        <taxon>Mangrovivirga</taxon>
    </lineage>
</organism>
<dbReference type="EMBL" id="JAPFQN010000003">
    <property type="protein sequence ID" value="MCX2743038.1"/>
    <property type="molecule type" value="Genomic_DNA"/>
</dbReference>
<dbReference type="CDD" id="cd00093">
    <property type="entry name" value="HTH_XRE"/>
    <property type="match status" value="1"/>
</dbReference>
<evidence type="ECO:0000313" key="8">
    <source>
        <dbReference type="Proteomes" id="UP001209885"/>
    </source>
</evidence>
<gene>
    <name evidence="7" type="ORF">OO013_04135</name>
</gene>
<dbReference type="InterPro" id="IPR019109">
    <property type="entry name" value="MamF_MmsF"/>
</dbReference>
<evidence type="ECO:0000256" key="2">
    <source>
        <dbReference type="ARBA" id="ARBA00022692"/>
    </source>
</evidence>
<feature type="transmembrane region" description="Helical" evidence="5">
    <location>
        <begin position="197"/>
        <end position="216"/>
    </location>
</feature>
<evidence type="ECO:0000256" key="1">
    <source>
        <dbReference type="ARBA" id="ARBA00004141"/>
    </source>
</evidence>
<dbReference type="InterPro" id="IPR001466">
    <property type="entry name" value="Beta-lactam-related"/>
</dbReference>
<keyword evidence="2 5" id="KW-0812">Transmembrane</keyword>
<dbReference type="Pfam" id="PF01381">
    <property type="entry name" value="HTH_3"/>
    <property type="match status" value="1"/>
</dbReference>
<feature type="domain" description="HTH cro/C1-type" evidence="6">
    <location>
        <begin position="9"/>
        <end position="63"/>
    </location>
</feature>
<dbReference type="Proteomes" id="UP001209885">
    <property type="component" value="Unassembled WGS sequence"/>
</dbReference>
<comment type="subcellular location">
    <subcellularLocation>
        <location evidence="1">Membrane</location>
        <topology evidence="1">Multi-pass membrane protein</topology>
    </subcellularLocation>
</comment>
<dbReference type="SUPFAM" id="SSF47413">
    <property type="entry name" value="lambda repressor-like DNA-binding domains"/>
    <property type="match status" value="1"/>
</dbReference>
<feature type="transmembrane region" description="Helical" evidence="5">
    <location>
        <begin position="78"/>
        <end position="105"/>
    </location>
</feature>